<dbReference type="InterPro" id="IPR028082">
    <property type="entry name" value="Peripla_BP_I"/>
</dbReference>
<dbReference type="GO" id="GO:0000976">
    <property type="term" value="F:transcription cis-regulatory region binding"/>
    <property type="evidence" value="ECO:0007669"/>
    <property type="project" value="TreeGrafter"/>
</dbReference>
<dbReference type="SMART" id="SM00342">
    <property type="entry name" value="HTH_ARAC"/>
    <property type="match status" value="1"/>
</dbReference>
<evidence type="ECO:0000256" key="3">
    <source>
        <dbReference type="ARBA" id="ARBA00023163"/>
    </source>
</evidence>
<dbReference type="EMBL" id="SJPM01000002">
    <property type="protein sequence ID" value="TWU01437.1"/>
    <property type="molecule type" value="Genomic_DNA"/>
</dbReference>
<keyword evidence="6" id="KW-1185">Reference proteome</keyword>
<dbReference type="Pfam" id="PF13377">
    <property type="entry name" value="Peripla_BP_3"/>
    <property type="match status" value="1"/>
</dbReference>
<dbReference type="CDD" id="cd01543">
    <property type="entry name" value="PBP1_XylR"/>
    <property type="match status" value="1"/>
</dbReference>
<dbReference type="InterPro" id="IPR009057">
    <property type="entry name" value="Homeodomain-like_sf"/>
</dbReference>
<evidence type="ECO:0000313" key="6">
    <source>
        <dbReference type="Proteomes" id="UP000316213"/>
    </source>
</evidence>
<dbReference type="SUPFAM" id="SSF53822">
    <property type="entry name" value="Periplasmic binding protein-like I"/>
    <property type="match status" value="1"/>
</dbReference>
<dbReference type="GO" id="GO:0003700">
    <property type="term" value="F:DNA-binding transcription factor activity"/>
    <property type="evidence" value="ECO:0007669"/>
    <property type="project" value="InterPro"/>
</dbReference>
<comment type="caution">
    <text evidence="5">The sequence shown here is derived from an EMBL/GenBank/DDBJ whole genome shotgun (WGS) entry which is preliminary data.</text>
</comment>
<dbReference type="PANTHER" id="PTHR30146:SF24">
    <property type="entry name" value="XYLOSE OPERON REGULATORY PROTEIN"/>
    <property type="match status" value="1"/>
</dbReference>
<organism evidence="5 6">
    <name type="scientific">Neorhodopirellula pilleata</name>
    <dbReference type="NCBI Taxonomy" id="2714738"/>
    <lineage>
        <taxon>Bacteria</taxon>
        <taxon>Pseudomonadati</taxon>
        <taxon>Planctomycetota</taxon>
        <taxon>Planctomycetia</taxon>
        <taxon>Pirellulales</taxon>
        <taxon>Pirellulaceae</taxon>
        <taxon>Neorhodopirellula</taxon>
    </lineage>
</organism>
<dbReference type="InterPro" id="IPR018060">
    <property type="entry name" value="HTH_AraC"/>
</dbReference>
<proteinExistence type="predicted"/>
<dbReference type="Gene3D" id="3.40.50.2300">
    <property type="match status" value="2"/>
</dbReference>
<name>A0A5C6APJ1_9BACT</name>
<dbReference type="RefSeq" id="WP_231602760.1">
    <property type="nucleotide sequence ID" value="NZ_SJPM01000002.1"/>
</dbReference>
<keyword evidence="1" id="KW-0805">Transcription regulation</keyword>
<accession>A0A5C6APJ1</accession>
<protein>
    <submittedName>
        <fullName evidence="5">Xylose operon regulatory protein</fullName>
    </submittedName>
</protein>
<evidence type="ECO:0000259" key="4">
    <source>
        <dbReference type="PROSITE" id="PS01124"/>
    </source>
</evidence>
<sequence length="382" mass="42996">MKRVALLIETSRSYGRALMRGVKQYSVAHGPWSLFVEVRDLESKPPPWLASWDGDGILTRTGSDAIAKAVHRSGVPAVELRSPRRGSDFPFVGVDNQAVSVMVAEHLIERGFRNFGVYSIEAETFFIERRDAFIKTIVERGFACAEHRQAGVSERSRQWERQQQELIEWLEQLPKPAGVLACTDQLGCWLLDACWRSGIQVPDQVAVVGVENDESISTMSTPPLSSVRLAGEQIGYEAARILDAMMRGKSAPTEPRLIEPIGIEIRQSSDTVAIDDPILSQAIRLIRERACSGMNVTELLTELPISRSSLERRFRNALGRTPNDEITRVRIERVCELLRQTDLSLQAISERTGFNTPQYMLEVFRKEIGTTPGNYRKRSMIR</sequence>
<dbReference type="Gene3D" id="1.10.10.60">
    <property type="entry name" value="Homeodomain-like"/>
    <property type="match status" value="1"/>
</dbReference>
<dbReference type="InterPro" id="IPR046335">
    <property type="entry name" value="LacI/GalR-like_sensor"/>
</dbReference>
<dbReference type="PROSITE" id="PS01124">
    <property type="entry name" value="HTH_ARAC_FAMILY_2"/>
    <property type="match status" value="1"/>
</dbReference>
<dbReference type="SUPFAM" id="SSF46689">
    <property type="entry name" value="Homeodomain-like"/>
    <property type="match status" value="2"/>
</dbReference>
<dbReference type="Proteomes" id="UP000316213">
    <property type="component" value="Unassembled WGS sequence"/>
</dbReference>
<gene>
    <name evidence="5" type="primary">xylR_4</name>
    <name evidence="5" type="ORF">Pla100_11640</name>
</gene>
<feature type="domain" description="HTH araC/xylS-type" evidence="4">
    <location>
        <begin position="280"/>
        <end position="378"/>
    </location>
</feature>
<dbReference type="PANTHER" id="PTHR30146">
    <property type="entry name" value="LACI-RELATED TRANSCRIPTIONAL REPRESSOR"/>
    <property type="match status" value="1"/>
</dbReference>
<evidence type="ECO:0000256" key="1">
    <source>
        <dbReference type="ARBA" id="ARBA00023015"/>
    </source>
</evidence>
<evidence type="ECO:0000256" key="2">
    <source>
        <dbReference type="ARBA" id="ARBA00023125"/>
    </source>
</evidence>
<evidence type="ECO:0000313" key="5">
    <source>
        <dbReference type="EMBL" id="TWU01437.1"/>
    </source>
</evidence>
<keyword evidence="3" id="KW-0804">Transcription</keyword>
<reference evidence="5 6" key="1">
    <citation type="submission" date="2019-02" db="EMBL/GenBank/DDBJ databases">
        <title>Deep-cultivation of Planctomycetes and their phenomic and genomic characterization uncovers novel biology.</title>
        <authorList>
            <person name="Wiegand S."/>
            <person name="Jogler M."/>
            <person name="Boedeker C."/>
            <person name="Pinto D."/>
            <person name="Vollmers J."/>
            <person name="Rivas-Marin E."/>
            <person name="Kohn T."/>
            <person name="Peeters S.H."/>
            <person name="Heuer A."/>
            <person name="Rast P."/>
            <person name="Oberbeckmann S."/>
            <person name="Bunk B."/>
            <person name="Jeske O."/>
            <person name="Meyerdierks A."/>
            <person name="Storesund J.E."/>
            <person name="Kallscheuer N."/>
            <person name="Luecker S."/>
            <person name="Lage O.M."/>
            <person name="Pohl T."/>
            <person name="Merkel B.J."/>
            <person name="Hornburger P."/>
            <person name="Mueller R.-W."/>
            <person name="Bruemmer F."/>
            <person name="Labrenz M."/>
            <person name="Spormann A.M."/>
            <person name="Op Den Camp H."/>
            <person name="Overmann J."/>
            <person name="Amann R."/>
            <person name="Jetten M.S.M."/>
            <person name="Mascher T."/>
            <person name="Medema M.H."/>
            <person name="Devos D.P."/>
            <person name="Kaster A.-K."/>
            <person name="Ovreas L."/>
            <person name="Rohde M."/>
            <person name="Galperin M.Y."/>
            <person name="Jogler C."/>
        </authorList>
    </citation>
    <scope>NUCLEOTIDE SEQUENCE [LARGE SCALE GENOMIC DNA]</scope>
    <source>
        <strain evidence="5 6">Pla100</strain>
    </source>
</reference>
<dbReference type="AlphaFoldDB" id="A0A5C6APJ1"/>
<dbReference type="Pfam" id="PF12833">
    <property type="entry name" value="HTH_18"/>
    <property type="match status" value="1"/>
</dbReference>
<keyword evidence="2" id="KW-0238">DNA-binding</keyword>